<evidence type="ECO:0000313" key="1">
    <source>
        <dbReference type="EMBL" id="JAI03540.1"/>
    </source>
</evidence>
<accession>A0A0E9XLJ8</accession>
<reference evidence="1" key="2">
    <citation type="journal article" date="2015" name="Fish Shellfish Immunol.">
        <title>Early steps in the European eel (Anguilla anguilla)-Vibrio vulnificus interaction in the gills: Role of the RtxA13 toxin.</title>
        <authorList>
            <person name="Callol A."/>
            <person name="Pajuelo D."/>
            <person name="Ebbesson L."/>
            <person name="Teles M."/>
            <person name="MacKenzie S."/>
            <person name="Amaro C."/>
        </authorList>
    </citation>
    <scope>NUCLEOTIDE SEQUENCE</scope>
</reference>
<dbReference type="AlphaFoldDB" id="A0A0E9XLJ8"/>
<protein>
    <submittedName>
        <fullName evidence="1">Uncharacterized protein</fullName>
    </submittedName>
</protein>
<sequence length="57" mass="6736">MTHLIFITQWTRSPRKTTHLIFITQWTRSPLKKAMLQVAIHKAPNECIQKAHVNQKN</sequence>
<proteinExistence type="predicted"/>
<dbReference type="EMBL" id="GBXM01005038">
    <property type="protein sequence ID" value="JAI03540.1"/>
    <property type="molecule type" value="Transcribed_RNA"/>
</dbReference>
<name>A0A0E9XLJ8_ANGAN</name>
<reference evidence="1" key="1">
    <citation type="submission" date="2014-11" db="EMBL/GenBank/DDBJ databases">
        <authorList>
            <person name="Amaro Gonzalez C."/>
        </authorList>
    </citation>
    <scope>NUCLEOTIDE SEQUENCE</scope>
</reference>
<organism evidence="1">
    <name type="scientific">Anguilla anguilla</name>
    <name type="common">European freshwater eel</name>
    <name type="synonym">Muraena anguilla</name>
    <dbReference type="NCBI Taxonomy" id="7936"/>
    <lineage>
        <taxon>Eukaryota</taxon>
        <taxon>Metazoa</taxon>
        <taxon>Chordata</taxon>
        <taxon>Craniata</taxon>
        <taxon>Vertebrata</taxon>
        <taxon>Euteleostomi</taxon>
        <taxon>Actinopterygii</taxon>
        <taxon>Neopterygii</taxon>
        <taxon>Teleostei</taxon>
        <taxon>Anguilliformes</taxon>
        <taxon>Anguillidae</taxon>
        <taxon>Anguilla</taxon>
    </lineage>
</organism>